<dbReference type="VEuPathDB" id="FungiDB:FGRAMPH1_01G10711"/>
<evidence type="ECO:0000313" key="4">
    <source>
        <dbReference type="Proteomes" id="UP000070720"/>
    </source>
</evidence>
<reference evidence="3 4" key="2">
    <citation type="journal article" date="2010" name="Nature">
        <title>Comparative genomics reveals mobile pathogenicity chromosomes in Fusarium.</title>
        <authorList>
            <person name="Ma L.J."/>
            <person name="van der Does H.C."/>
            <person name="Borkovich K.A."/>
            <person name="Coleman J.J."/>
            <person name="Daboussi M.J."/>
            <person name="Di Pietro A."/>
            <person name="Dufresne M."/>
            <person name="Freitag M."/>
            <person name="Grabherr M."/>
            <person name="Henrissat B."/>
            <person name="Houterman P.M."/>
            <person name="Kang S."/>
            <person name="Shim W.B."/>
            <person name="Woloshuk C."/>
            <person name="Xie X."/>
            <person name="Xu J.R."/>
            <person name="Antoniw J."/>
            <person name="Baker S.E."/>
            <person name="Bluhm B.H."/>
            <person name="Breakspear A."/>
            <person name="Brown D.W."/>
            <person name="Butchko R.A."/>
            <person name="Chapman S."/>
            <person name="Coulson R."/>
            <person name="Coutinho P.M."/>
            <person name="Danchin E.G."/>
            <person name="Diener A."/>
            <person name="Gale L.R."/>
            <person name="Gardiner D.M."/>
            <person name="Goff S."/>
            <person name="Hammond-Kosack K.E."/>
            <person name="Hilburn K."/>
            <person name="Hua-Van A."/>
            <person name="Jonkers W."/>
            <person name="Kazan K."/>
            <person name="Kodira C.D."/>
            <person name="Koehrsen M."/>
            <person name="Kumar L."/>
            <person name="Lee Y.H."/>
            <person name="Li L."/>
            <person name="Manners J.M."/>
            <person name="Miranda-Saavedra D."/>
            <person name="Mukherjee M."/>
            <person name="Park G."/>
            <person name="Park J."/>
            <person name="Park S.Y."/>
            <person name="Proctor R.H."/>
            <person name="Regev A."/>
            <person name="Ruiz-Roldan M.C."/>
            <person name="Sain D."/>
            <person name="Sakthikumar S."/>
            <person name="Sykes S."/>
            <person name="Schwartz D.C."/>
            <person name="Turgeon B.G."/>
            <person name="Wapinski I."/>
            <person name="Yoder O."/>
            <person name="Young S."/>
            <person name="Zeng Q."/>
            <person name="Zhou S."/>
            <person name="Galagan J."/>
            <person name="Cuomo C.A."/>
            <person name="Kistler H.C."/>
            <person name="Rep M."/>
        </authorList>
    </citation>
    <scope>GENOME REANNOTATION</scope>
    <source>
        <strain evidence="4">ATCC MYA-4620 / CBS 123657 / FGSC 9075 / NRRL 31084 / PH-1</strain>
        <strain evidence="3">PH-1 / ATCC MYA-4620 / FGSC 9075 / NRRL 31084</strain>
    </source>
</reference>
<sequence>MSEKEAHENIGSKFGAEALFSLPPSLSVSVPVSPLTIRASDQTNGRANLTNKENNGLDLTQPW</sequence>
<dbReference type="AlphaFoldDB" id="A0A098DDX3"/>
<feature type="region of interest" description="Disordered" evidence="1">
    <location>
        <begin position="39"/>
        <end position="63"/>
    </location>
</feature>
<keyword evidence="4" id="KW-1185">Reference proteome</keyword>
<reference evidence="3 4" key="1">
    <citation type="journal article" date="2007" name="Science">
        <title>The Fusarium graminearum genome reveals a link between localized polymorphism and pathogen specialization.</title>
        <authorList>
            <person name="Cuomo C.A."/>
            <person name="Gueldener U."/>
            <person name="Xu J.-R."/>
            <person name="Trail F."/>
            <person name="Turgeon B.G."/>
            <person name="Di Pietro A."/>
            <person name="Walton J.D."/>
            <person name="Ma L.-J."/>
            <person name="Baker S.E."/>
            <person name="Rep M."/>
            <person name="Adam G."/>
            <person name="Antoniw J."/>
            <person name="Baldwin T."/>
            <person name="Calvo S.E."/>
            <person name="Chang Y.-L."/>
            <person name="DeCaprio D."/>
            <person name="Gale L.R."/>
            <person name="Gnerre S."/>
            <person name="Goswami R.S."/>
            <person name="Hammond-Kosack K."/>
            <person name="Harris L.J."/>
            <person name="Hilburn K."/>
            <person name="Kennell J.C."/>
            <person name="Kroken S."/>
            <person name="Magnuson J.K."/>
            <person name="Mannhaupt G."/>
            <person name="Mauceli E.W."/>
            <person name="Mewes H.-W."/>
            <person name="Mitterbauer R."/>
            <person name="Muehlbauer G."/>
            <person name="Muensterkoetter M."/>
            <person name="Nelson D."/>
            <person name="O'Donnell K."/>
            <person name="Ouellet T."/>
            <person name="Qi W."/>
            <person name="Quesneville H."/>
            <person name="Roncero M.I.G."/>
            <person name="Seong K.-Y."/>
            <person name="Tetko I.V."/>
            <person name="Urban M."/>
            <person name="Waalwijk C."/>
            <person name="Ward T.J."/>
            <person name="Yao J."/>
            <person name="Birren B.W."/>
            <person name="Kistler H.C."/>
        </authorList>
    </citation>
    <scope>NUCLEOTIDE SEQUENCE [LARGE SCALE GENOMIC DNA]</scope>
    <source>
        <strain evidence="4">ATCC MYA-4620 / CBS 123657 / FGSC 9075 / NRRL 31084 / PH-1</strain>
        <strain evidence="3">PH-1 / ATCC MYA-4620 / FGSC 9075 / NRRL 31084</strain>
    </source>
</reference>
<protein>
    <submittedName>
        <fullName evidence="2">Chromosome 2, complete genome</fullName>
    </submittedName>
</protein>
<accession>A0A0E0S0Y3</accession>
<evidence type="ECO:0000256" key="1">
    <source>
        <dbReference type="SAM" id="MobiDB-lite"/>
    </source>
</evidence>
<name>A0A098DDX3_GIBZE</name>
<dbReference type="EMBL" id="HG970333">
    <property type="protein sequence ID" value="CEF77158.1"/>
    <property type="molecule type" value="Genomic_DNA"/>
</dbReference>
<accession>A0A098DDX3</accession>
<dbReference type="EnsemblFungi" id="CEF77158">
    <property type="protein sequence ID" value="CEF77158"/>
    <property type="gene ID" value="FGRRES_15508_M"/>
</dbReference>
<organism evidence="2 4">
    <name type="scientific">Gibberella zeae (strain ATCC MYA-4620 / CBS 123657 / FGSC 9075 / NRRL 31084 / PH-1)</name>
    <name type="common">Wheat head blight fungus</name>
    <name type="synonym">Fusarium graminearum</name>
    <dbReference type="NCBI Taxonomy" id="229533"/>
    <lineage>
        <taxon>Eukaryota</taxon>
        <taxon>Fungi</taxon>
        <taxon>Dikarya</taxon>
        <taxon>Ascomycota</taxon>
        <taxon>Pezizomycotina</taxon>
        <taxon>Sordariomycetes</taxon>
        <taxon>Hypocreomycetidae</taxon>
        <taxon>Hypocreales</taxon>
        <taxon>Nectriaceae</taxon>
        <taxon>Fusarium</taxon>
    </lineage>
</organism>
<reference evidence="2 4" key="3">
    <citation type="journal article" date="2015" name="BMC Genomics">
        <title>The completed genome sequence of the pathogenic ascomycete fungus Fusarium graminearum.</title>
        <authorList>
            <person name="King R."/>
            <person name="Urban M."/>
            <person name="Hammond-Kosack M.C."/>
            <person name="Hassani-Pak K."/>
            <person name="Hammond-Kosack K.E."/>
        </authorList>
    </citation>
    <scope>NUCLEOTIDE SEQUENCE [LARGE SCALE GENOMIC DNA]</scope>
    <source>
        <strain evidence="4">ATCC MYA-4620 / CBS 123657 / FGSC 9075 / NRRL 31084 / PH-1</strain>
        <strain evidence="2">PH-1</strain>
    </source>
</reference>
<dbReference type="InParanoid" id="A0A098DDX3"/>
<proteinExistence type="predicted"/>
<gene>
    <name evidence="2" type="ORF">FGRAMPH1_01T10711</name>
</gene>
<evidence type="ECO:0000313" key="2">
    <source>
        <dbReference type="EMBL" id="CEF77158.1"/>
    </source>
</evidence>
<dbReference type="Proteomes" id="UP000070720">
    <property type="component" value="Chromosome 2"/>
</dbReference>
<evidence type="ECO:0000313" key="3">
    <source>
        <dbReference type="EnsemblFungi" id="CEF77158"/>
    </source>
</evidence>
<reference evidence="3" key="4">
    <citation type="submission" date="2017-01" db="UniProtKB">
        <authorList>
            <consortium name="EnsemblFungi"/>
        </authorList>
    </citation>
    <scope>IDENTIFICATION</scope>
    <source>
        <strain evidence="3">PH-1 / ATCC MYA-4620 / FGSC 9075 / NRRL 31084</strain>
    </source>
</reference>